<dbReference type="SMART" id="SM00382">
    <property type="entry name" value="AAA"/>
    <property type="match status" value="1"/>
</dbReference>
<evidence type="ECO:0000259" key="9">
    <source>
        <dbReference type="PROSITE" id="PS50893"/>
    </source>
</evidence>
<reference evidence="12" key="1">
    <citation type="submission" date="2018-12" db="EMBL/GenBank/DDBJ databases">
        <title>Tengunoibacter tsumagoiensis gen. nov., sp. nov., Dictyobacter kobayashii sp. nov., D. alpinus sp. nov., and D. joshuensis sp. nov. and description of Dictyobacteraceae fam. nov. within the order Ktedonobacterales isolated from Tengu-no-mugimeshi.</title>
        <authorList>
            <person name="Wang C.M."/>
            <person name="Zheng Y."/>
            <person name="Sakai Y."/>
            <person name="Toyoda A."/>
            <person name="Minakuchi Y."/>
            <person name="Abe K."/>
            <person name="Yokota A."/>
            <person name="Yabe S."/>
        </authorList>
    </citation>
    <scope>NUCLEOTIDE SEQUENCE [LARGE SCALE GENOMIC DNA]</scope>
    <source>
        <strain evidence="12">Uno16</strain>
    </source>
</reference>
<dbReference type="SUPFAM" id="SSF52540">
    <property type="entry name" value="P-loop containing nucleoside triphosphate hydrolases"/>
    <property type="match status" value="1"/>
</dbReference>
<dbReference type="Pfam" id="PF00005">
    <property type="entry name" value="ABC_tran"/>
    <property type="match status" value="1"/>
</dbReference>
<evidence type="ECO:0000259" key="10">
    <source>
        <dbReference type="PROSITE" id="PS50929"/>
    </source>
</evidence>
<dbReference type="InterPro" id="IPR036640">
    <property type="entry name" value="ABC1_TM_sf"/>
</dbReference>
<dbReference type="AlphaFoldDB" id="A0A402BAU3"/>
<dbReference type="Gene3D" id="1.20.1560.10">
    <property type="entry name" value="ABC transporter type 1, transmembrane domain"/>
    <property type="match status" value="1"/>
</dbReference>
<dbReference type="CDD" id="cd18576">
    <property type="entry name" value="ABC_6TM_bac_exporter_ABCB8_10_like"/>
    <property type="match status" value="1"/>
</dbReference>
<comment type="subcellular location">
    <subcellularLocation>
        <location evidence="1">Cell membrane</location>
        <topology evidence="1">Multi-pass membrane protein</topology>
    </subcellularLocation>
</comment>
<dbReference type="GO" id="GO:0005524">
    <property type="term" value="F:ATP binding"/>
    <property type="evidence" value="ECO:0007669"/>
    <property type="project" value="UniProtKB-KW"/>
</dbReference>
<dbReference type="SUPFAM" id="SSF90123">
    <property type="entry name" value="ABC transporter transmembrane region"/>
    <property type="match status" value="1"/>
</dbReference>
<dbReference type="EMBL" id="BIFT01000001">
    <property type="protein sequence ID" value="GCE28523.1"/>
    <property type="molecule type" value="Genomic_DNA"/>
</dbReference>
<keyword evidence="7 8" id="KW-0472">Membrane</keyword>
<evidence type="ECO:0000256" key="1">
    <source>
        <dbReference type="ARBA" id="ARBA00004651"/>
    </source>
</evidence>
<keyword evidence="5 11" id="KW-0067">ATP-binding</keyword>
<dbReference type="PROSITE" id="PS50893">
    <property type="entry name" value="ABC_TRANSPORTER_2"/>
    <property type="match status" value="1"/>
</dbReference>
<dbReference type="FunFam" id="3.40.50.300:FF:000287">
    <property type="entry name" value="Multidrug ABC transporter ATP-binding protein"/>
    <property type="match status" value="1"/>
</dbReference>
<evidence type="ECO:0000256" key="5">
    <source>
        <dbReference type="ARBA" id="ARBA00022840"/>
    </source>
</evidence>
<dbReference type="InterPro" id="IPR003593">
    <property type="entry name" value="AAA+_ATPase"/>
</dbReference>
<dbReference type="Gene3D" id="3.40.50.300">
    <property type="entry name" value="P-loop containing nucleotide triphosphate hydrolases"/>
    <property type="match status" value="1"/>
</dbReference>
<protein>
    <submittedName>
        <fullName evidence="11">ABC transporter ATP-binding protein</fullName>
    </submittedName>
</protein>
<evidence type="ECO:0000256" key="7">
    <source>
        <dbReference type="ARBA" id="ARBA00023136"/>
    </source>
</evidence>
<feature type="transmembrane region" description="Helical" evidence="8">
    <location>
        <begin position="74"/>
        <end position="94"/>
    </location>
</feature>
<dbReference type="PANTHER" id="PTHR43394">
    <property type="entry name" value="ATP-DEPENDENT PERMEASE MDL1, MITOCHONDRIAL"/>
    <property type="match status" value="1"/>
</dbReference>
<dbReference type="InterPro" id="IPR027417">
    <property type="entry name" value="P-loop_NTPase"/>
</dbReference>
<name>A0A402BAU3_9CHLR</name>
<dbReference type="PROSITE" id="PS50929">
    <property type="entry name" value="ABC_TM1F"/>
    <property type="match status" value="1"/>
</dbReference>
<dbReference type="PANTHER" id="PTHR43394:SF1">
    <property type="entry name" value="ATP-BINDING CASSETTE SUB-FAMILY B MEMBER 10, MITOCHONDRIAL"/>
    <property type="match status" value="1"/>
</dbReference>
<feature type="domain" description="ABC transporter" evidence="9">
    <location>
        <begin position="275"/>
        <end position="509"/>
    </location>
</feature>
<dbReference type="PROSITE" id="PS00211">
    <property type="entry name" value="ABC_TRANSPORTER_1"/>
    <property type="match status" value="1"/>
</dbReference>
<keyword evidence="12" id="KW-1185">Reference proteome</keyword>
<accession>A0A402BAU3</accession>
<feature type="transmembrane region" description="Helical" evidence="8">
    <location>
        <begin position="100"/>
        <end position="117"/>
    </location>
</feature>
<dbReference type="GO" id="GO:0005886">
    <property type="term" value="C:plasma membrane"/>
    <property type="evidence" value="ECO:0007669"/>
    <property type="project" value="UniProtKB-SubCell"/>
</dbReference>
<organism evidence="11 12">
    <name type="scientific">Dictyobacter alpinus</name>
    <dbReference type="NCBI Taxonomy" id="2014873"/>
    <lineage>
        <taxon>Bacteria</taxon>
        <taxon>Bacillati</taxon>
        <taxon>Chloroflexota</taxon>
        <taxon>Ktedonobacteria</taxon>
        <taxon>Ktedonobacterales</taxon>
        <taxon>Dictyobacteraceae</taxon>
        <taxon>Dictyobacter</taxon>
    </lineage>
</organism>
<proteinExistence type="predicted"/>
<feature type="transmembrane region" description="Helical" evidence="8">
    <location>
        <begin position="181"/>
        <end position="200"/>
    </location>
</feature>
<dbReference type="Pfam" id="PF00664">
    <property type="entry name" value="ABC_membrane"/>
    <property type="match status" value="1"/>
</dbReference>
<dbReference type="InterPro" id="IPR039421">
    <property type="entry name" value="Type_1_exporter"/>
</dbReference>
<keyword evidence="3 8" id="KW-0812">Transmembrane</keyword>
<keyword evidence="2" id="KW-0813">Transport</keyword>
<evidence type="ECO:0000256" key="8">
    <source>
        <dbReference type="SAM" id="Phobius"/>
    </source>
</evidence>
<evidence type="ECO:0000313" key="11">
    <source>
        <dbReference type="EMBL" id="GCE28523.1"/>
    </source>
</evidence>
<evidence type="ECO:0000256" key="3">
    <source>
        <dbReference type="ARBA" id="ARBA00022692"/>
    </source>
</evidence>
<dbReference type="GO" id="GO:0015421">
    <property type="term" value="F:ABC-type oligopeptide transporter activity"/>
    <property type="evidence" value="ECO:0007669"/>
    <property type="project" value="TreeGrafter"/>
</dbReference>
<keyword evidence="4" id="KW-0547">Nucleotide-binding</keyword>
<keyword evidence="6 8" id="KW-1133">Transmembrane helix</keyword>
<evidence type="ECO:0000313" key="12">
    <source>
        <dbReference type="Proteomes" id="UP000287171"/>
    </source>
</evidence>
<dbReference type="InterPro" id="IPR011527">
    <property type="entry name" value="ABC1_TM_dom"/>
</dbReference>
<dbReference type="InterPro" id="IPR017871">
    <property type="entry name" value="ABC_transporter-like_CS"/>
</dbReference>
<evidence type="ECO:0000256" key="4">
    <source>
        <dbReference type="ARBA" id="ARBA00022741"/>
    </source>
</evidence>
<feature type="domain" description="ABC transmembrane type-1" evidence="10">
    <location>
        <begin position="1"/>
        <end position="241"/>
    </location>
</feature>
<evidence type="ECO:0000256" key="2">
    <source>
        <dbReference type="ARBA" id="ARBA00022448"/>
    </source>
</evidence>
<comment type="caution">
    <text evidence="11">The sequence shown here is derived from an EMBL/GenBank/DDBJ whole genome shotgun (WGS) entry which is preliminary data.</text>
</comment>
<evidence type="ECO:0000256" key="6">
    <source>
        <dbReference type="ARBA" id="ARBA00022989"/>
    </source>
</evidence>
<dbReference type="GO" id="GO:0016887">
    <property type="term" value="F:ATP hydrolysis activity"/>
    <property type="evidence" value="ECO:0007669"/>
    <property type="project" value="InterPro"/>
</dbReference>
<sequence>MLVLVFFLRSFFDYGQNYFAFYIGERLILNVRKQVFAHLQTLSLAFYSNQRTGDIMSRTTTDVQAMQMGLTSNVLNVAQDLVVLSGAVAIIVVMNWKLTLLIAVIVPIVMLIAYVLGKRLKYWSQRVQQELGNVNIVLEETLSSMRVVKSFTREAYEIGRFNMSTQKAFDMGMKRARVRSIFAPTLNFLAFGAMVLVIWYGSTEVLNGRLSPGQLISFAIYMFLIAEPIQSLSSRYVQVQEALGAASRIFEILDTPAERPDPPDAVVLPPLAGDIIFKQVSFAYSAQTPILEGLDFVISAGQTVAFVGPSGAGKTTLMNLLSRFYEPTQGQIFIDGHDLASIRIQSLREQIAIVPQEPVLFGGTIRDNIVYGRLEATEQEIAAAAADANASEFIEKLPQRYETIVGERGMKLSAGQRQRIAIARAVLRNPRILILDEATSSLDNESEVLVQEALNRLMQGRTTLVIAHRLTTIEHADAILILNQGRIVEQGIHADLLQQKGLYARLYTRQFHD</sequence>
<gene>
    <name evidence="11" type="ORF">KDA_40070</name>
</gene>
<dbReference type="InterPro" id="IPR003439">
    <property type="entry name" value="ABC_transporter-like_ATP-bd"/>
</dbReference>
<dbReference type="Proteomes" id="UP000287171">
    <property type="component" value="Unassembled WGS sequence"/>
</dbReference>